<evidence type="ECO:0000256" key="1">
    <source>
        <dbReference type="SAM" id="MobiDB-lite"/>
    </source>
</evidence>
<proteinExistence type="predicted"/>
<comment type="caution">
    <text evidence="2">The sequence shown here is derived from an EMBL/GenBank/DDBJ whole genome shotgun (WGS) entry which is preliminary data.</text>
</comment>
<feature type="region of interest" description="Disordered" evidence="1">
    <location>
        <begin position="152"/>
        <end position="183"/>
    </location>
</feature>
<feature type="region of interest" description="Disordered" evidence="1">
    <location>
        <begin position="21"/>
        <end position="40"/>
    </location>
</feature>
<evidence type="ECO:0000313" key="2">
    <source>
        <dbReference type="EMBL" id="KAJ2927931.1"/>
    </source>
</evidence>
<evidence type="ECO:0000313" key="3">
    <source>
        <dbReference type="Proteomes" id="UP001140091"/>
    </source>
</evidence>
<accession>A0A9W8J3Q7</accession>
<dbReference type="EMBL" id="JANBPK010000950">
    <property type="protein sequence ID" value="KAJ2927931.1"/>
    <property type="molecule type" value="Genomic_DNA"/>
</dbReference>
<gene>
    <name evidence="2" type="ORF">H1R20_g9163</name>
</gene>
<feature type="non-terminal residue" evidence="2">
    <location>
        <position position="1"/>
    </location>
</feature>
<sequence length="338" mass="38430">MSLRYYRRIVSPRRVLAQDFDFSDVHPPRDPTPAPDTRDHDDLFANGLIKKEEWHRREFYPLQQPQFESDDSESQADAADSESCITDWYPTGPTANPCDIFNEHHRRLHRLAAVGLTRSAHFLAVTEPNSCSAAIYAFNDIDLTVNNEVQKSDTDTFDNDSGIPPRFLGQEDEAHHTPLAETDQTSTLMEEDVDPDGLKQGNLPALPLSLGKAGFNVHCEVDPYDYALVCPLRDENGNPCKDGLFAWDEFDTHLFFKHIKFSPWICTLSLPPTKQICGKEMAFPDDLMRLAALRRSKRLRDFVRHVCAFGHRNLLVGCRIHRTHDGVTWTPVEEIGSV</sequence>
<reference evidence="2" key="1">
    <citation type="submission" date="2022-06" db="EMBL/GenBank/DDBJ databases">
        <title>Genome Sequence of Candolleomyces eurysporus.</title>
        <authorList>
            <person name="Buettner E."/>
        </authorList>
    </citation>
    <scope>NUCLEOTIDE SEQUENCE</scope>
    <source>
        <strain evidence="2">VTCC 930004</strain>
    </source>
</reference>
<keyword evidence="3" id="KW-1185">Reference proteome</keyword>
<name>A0A9W8J3Q7_9AGAR</name>
<protein>
    <submittedName>
        <fullName evidence="2">Uncharacterized protein</fullName>
    </submittedName>
</protein>
<dbReference type="Proteomes" id="UP001140091">
    <property type="component" value="Unassembled WGS sequence"/>
</dbReference>
<dbReference type="AlphaFoldDB" id="A0A9W8J3Q7"/>
<dbReference type="OrthoDB" id="10417584at2759"/>
<organism evidence="2 3">
    <name type="scientific">Candolleomyces eurysporus</name>
    <dbReference type="NCBI Taxonomy" id="2828524"/>
    <lineage>
        <taxon>Eukaryota</taxon>
        <taxon>Fungi</taxon>
        <taxon>Dikarya</taxon>
        <taxon>Basidiomycota</taxon>
        <taxon>Agaricomycotina</taxon>
        <taxon>Agaricomycetes</taxon>
        <taxon>Agaricomycetidae</taxon>
        <taxon>Agaricales</taxon>
        <taxon>Agaricineae</taxon>
        <taxon>Psathyrellaceae</taxon>
        <taxon>Candolleomyces</taxon>
    </lineage>
</organism>